<dbReference type="AlphaFoldDB" id="A0A399CTH3"/>
<dbReference type="Proteomes" id="UP000266441">
    <property type="component" value="Unassembled WGS sequence"/>
</dbReference>
<evidence type="ECO:0000313" key="2">
    <source>
        <dbReference type="EMBL" id="RIH63225.1"/>
    </source>
</evidence>
<sequence length="88" mass="10190">MEIQNAAIMKLKYSYLAYAILLSLMACSSGKREGVFGSLLYKRPPEFPGIIYTEGNNLRQLIYSITAYFTLVYISKIIIIKYIYLYKK</sequence>
<reference evidence="2 3" key="1">
    <citation type="journal article" date="2015" name="Int. J. Syst. Evol. Microbiol.">
        <title>Mariniphaga sediminis sp. nov., isolated from coastal sediment.</title>
        <authorList>
            <person name="Wang F.Q."/>
            <person name="Shen Q.Y."/>
            <person name="Chen G.J."/>
            <person name="Du Z.J."/>
        </authorList>
    </citation>
    <scope>NUCLEOTIDE SEQUENCE [LARGE SCALE GENOMIC DNA]</scope>
    <source>
        <strain evidence="2 3">SY21</strain>
    </source>
</reference>
<protein>
    <submittedName>
        <fullName evidence="2">Uncharacterized protein</fullName>
    </submittedName>
</protein>
<name>A0A399CTH3_9BACT</name>
<comment type="caution">
    <text evidence="2">The sequence shown here is derived from an EMBL/GenBank/DDBJ whole genome shotgun (WGS) entry which is preliminary data.</text>
</comment>
<keyword evidence="1" id="KW-1133">Transmembrane helix</keyword>
<gene>
    <name evidence="2" type="ORF">D1164_21110</name>
</gene>
<feature type="transmembrane region" description="Helical" evidence="1">
    <location>
        <begin position="61"/>
        <end position="84"/>
    </location>
</feature>
<keyword evidence="1" id="KW-0812">Transmembrane</keyword>
<keyword evidence="3" id="KW-1185">Reference proteome</keyword>
<accession>A0A399CTH3</accession>
<evidence type="ECO:0000313" key="3">
    <source>
        <dbReference type="Proteomes" id="UP000266441"/>
    </source>
</evidence>
<proteinExistence type="predicted"/>
<evidence type="ECO:0000256" key="1">
    <source>
        <dbReference type="SAM" id="Phobius"/>
    </source>
</evidence>
<organism evidence="2 3">
    <name type="scientific">Mariniphaga sediminis</name>
    <dbReference type="NCBI Taxonomy" id="1628158"/>
    <lineage>
        <taxon>Bacteria</taxon>
        <taxon>Pseudomonadati</taxon>
        <taxon>Bacteroidota</taxon>
        <taxon>Bacteroidia</taxon>
        <taxon>Marinilabiliales</taxon>
        <taxon>Prolixibacteraceae</taxon>
        <taxon>Mariniphaga</taxon>
    </lineage>
</organism>
<keyword evidence="1" id="KW-0472">Membrane</keyword>
<dbReference type="EMBL" id="QWET01000024">
    <property type="protein sequence ID" value="RIH63225.1"/>
    <property type="molecule type" value="Genomic_DNA"/>
</dbReference>